<keyword evidence="1" id="KW-0812">Transmembrane</keyword>
<feature type="transmembrane region" description="Helical" evidence="1">
    <location>
        <begin position="53"/>
        <end position="71"/>
    </location>
</feature>
<organism evidence="2 3">
    <name type="scientific">Comamonas testosteroni TK102</name>
    <dbReference type="NCBI Taxonomy" id="1392005"/>
    <lineage>
        <taxon>Bacteria</taxon>
        <taxon>Pseudomonadati</taxon>
        <taxon>Pseudomonadota</taxon>
        <taxon>Betaproteobacteria</taxon>
        <taxon>Burkholderiales</taxon>
        <taxon>Comamonadaceae</taxon>
        <taxon>Comamonas</taxon>
    </lineage>
</organism>
<dbReference type="InterPro" id="IPR009310">
    <property type="entry name" value="BphX"/>
</dbReference>
<keyword evidence="1" id="KW-0472">Membrane</keyword>
<dbReference type="RefSeq" id="WP_043371573.1">
    <property type="nucleotide sequence ID" value="NZ_CP006704.1"/>
</dbReference>
<evidence type="ECO:0000256" key="1">
    <source>
        <dbReference type="SAM" id="Phobius"/>
    </source>
</evidence>
<feature type="transmembrane region" description="Helical" evidence="1">
    <location>
        <begin position="104"/>
        <end position="126"/>
    </location>
</feature>
<keyword evidence="1" id="KW-1133">Transmembrane helix</keyword>
<gene>
    <name evidence="2" type="ORF">O987_08260</name>
</gene>
<dbReference type="Proteomes" id="UP000028782">
    <property type="component" value="Chromosome"/>
</dbReference>
<evidence type="ECO:0000313" key="3">
    <source>
        <dbReference type="Proteomes" id="UP000028782"/>
    </source>
</evidence>
<name>A0A076PJJ0_COMTE</name>
<accession>A0A076PJJ0</accession>
<protein>
    <submittedName>
        <fullName evidence="2">Uncharacterized protein</fullName>
    </submittedName>
</protein>
<evidence type="ECO:0000313" key="2">
    <source>
        <dbReference type="EMBL" id="AIJ45798.1"/>
    </source>
</evidence>
<dbReference type="EMBL" id="CP006704">
    <property type="protein sequence ID" value="AIJ45798.1"/>
    <property type="molecule type" value="Genomic_DNA"/>
</dbReference>
<reference evidence="2 3" key="1">
    <citation type="journal article" date="2014" name="Genome Announc.">
        <title>Complete Genome Sequence of Polychlorinated Biphenyl Degrader Comamonas testosteroni TK102 (NBRC 109938).</title>
        <authorList>
            <person name="Fukuda K."/>
            <person name="Hosoyama A."/>
            <person name="Tsuchikane K."/>
            <person name="Ohji S."/>
            <person name="Yamazoe A."/>
            <person name="Fujita N."/>
            <person name="Shintani M."/>
            <person name="Kimbara K."/>
        </authorList>
    </citation>
    <scope>NUCLEOTIDE SEQUENCE [LARGE SCALE GENOMIC DNA]</scope>
    <source>
        <strain evidence="2">TK102</strain>
    </source>
</reference>
<dbReference type="AlphaFoldDB" id="A0A076PJJ0"/>
<dbReference type="Pfam" id="PF06139">
    <property type="entry name" value="BphX"/>
    <property type="match status" value="1"/>
</dbReference>
<dbReference type="KEGG" id="ctes:O987_08260"/>
<proteinExistence type="predicted"/>
<dbReference type="HOGENOM" id="CLU_1871897_0_0_4"/>
<sequence length="136" mass="14955">MKQGRIFLWVLGLFYLANLLGTLPFASASLFSQMYPGFVPDAATPAFRLLSDAWAVVGLQLGAIGIVALWGARDPQRYLAVFDIVIATEVVDGLWDFYSITWSHLATAFGLTTLVIHPAWIIWALCAKRAVLKAAR</sequence>
<feature type="transmembrane region" description="Helical" evidence="1">
    <location>
        <begin position="78"/>
        <end position="98"/>
    </location>
</feature>